<dbReference type="EMBL" id="ML179469">
    <property type="protein sequence ID" value="THU87001.1"/>
    <property type="molecule type" value="Genomic_DNA"/>
</dbReference>
<keyword evidence="3" id="KW-1185">Reference proteome</keyword>
<proteinExistence type="predicted"/>
<dbReference type="EMBL" id="ML179581">
    <property type="protein sequence ID" value="THU84758.1"/>
    <property type="molecule type" value="Genomic_DNA"/>
</dbReference>
<evidence type="ECO:0000313" key="3">
    <source>
        <dbReference type="Proteomes" id="UP000297245"/>
    </source>
</evidence>
<gene>
    <name evidence="2" type="ORF">K435DRAFT_804682</name>
    <name evidence="1" type="ORF">K435DRAFT_806443</name>
</gene>
<protein>
    <submittedName>
        <fullName evidence="2">Uncharacterized protein</fullName>
    </submittedName>
</protein>
<reference evidence="2 3" key="1">
    <citation type="journal article" date="2019" name="Nat. Ecol. Evol.">
        <title>Megaphylogeny resolves global patterns of mushroom evolution.</title>
        <authorList>
            <person name="Varga T."/>
            <person name="Krizsan K."/>
            <person name="Foldi C."/>
            <person name="Dima B."/>
            <person name="Sanchez-Garcia M."/>
            <person name="Sanchez-Ramirez S."/>
            <person name="Szollosi G.J."/>
            <person name="Szarkandi J.G."/>
            <person name="Papp V."/>
            <person name="Albert L."/>
            <person name="Andreopoulos W."/>
            <person name="Angelini C."/>
            <person name="Antonin V."/>
            <person name="Barry K.W."/>
            <person name="Bougher N.L."/>
            <person name="Buchanan P."/>
            <person name="Buyck B."/>
            <person name="Bense V."/>
            <person name="Catcheside P."/>
            <person name="Chovatia M."/>
            <person name="Cooper J."/>
            <person name="Damon W."/>
            <person name="Desjardin D."/>
            <person name="Finy P."/>
            <person name="Geml J."/>
            <person name="Haridas S."/>
            <person name="Hughes K."/>
            <person name="Justo A."/>
            <person name="Karasinski D."/>
            <person name="Kautmanova I."/>
            <person name="Kiss B."/>
            <person name="Kocsube S."/>
            <person name="Kotiranta H."/>
            <person name="LaButti K.M."/>
            <person name="Lechner B.E."/>
            <person name="Liimatainen K."/>
            <person name="Lipzen A."/>
            <person name="Lukacs Z."/>
            <person name="Mihaltcheva S."/>
            <person name="Morgado L.N."/>
            <person name="Niskanen T."/>
            <person name="Noordeloos M.E."/>
            <person name="Ohm R.A."/>
            <person name="Ortiz-Santana B."/>
            <person name="Ovrebo C."/>
            <person name="Racz N."/>
            <person name="Riley R."/>
            <person name="Savchenko A."/>
            <person name="Shiryaev A."/>
            <person name="Soop K."/>
            <person name="Spirin V."/>
            <person name="Szebenyi C."/>
            <person name="Tomsovsky M."/>
            <person name="Tulloss R.E."/>
            <person name="Uehling J."/>
            <person name="Grigoriev I.V."/>
            <person name="Vagvolgyi C."/>
            <person name="Papp T."/>
            <person name="Martin F.M."/>
            <person name="Miettinen O."/>
            <person name="Hibbett D.S."/>
            <person name="Nagy L.G."/>
        </authorList>
    </citation>
    <scope>NUCLEOTIDE SEQUENCE [LARGE SCALE GENOMIC DNA]</scope>
    <source>
        <strain evidence="2 3">CBS 962.96</strain>
    </source>
</reference>
<accession>A0A4S8LE07</accession>
<evidence type="ECO:0000313" key="1">
    <source>
        <dbReference type="EMBL" id="THU84758.1"/>
    </source>
</evidence>
<organism evidence="2 3">
    <name type="scientific">Dendrothele bispora (strain CBS 962.96)</name>
    <dbReference type="NCBI Taxonomy" id="1314807"/>
    <lineage>
        <taxon>Eukaryota</taxon>
        <taxon>Fungi</taxon>
        <taxon>Dikarya</taxon>
        <taxon>Basidiomycota</taxon>
        <taxon>Agaricomycotina</taxon>
        <taxon>Agaricomycetes</taxon>
        <taxon>Agaricomycetidae</taxon>
        <taxon>Agaricales</taxon>
        <taxon>Agaricales incertae sedis</taxon>
        <taxon>Dendrothele</taxon>
    </lineage>
</organism>
<dbReference type="AlphaFoldDB" id="A0A4S8LE07"/>
<name>A0A4S8LE07_DENBC</name>
<evidence type="ECO:0000313" key="2">
    <source>
        <dbReference type="EMBL" id="THU87001.1"/>
    </source>
</evidence>
<dbReference type="Proteomes" id="UP000297245">
    <property type="component" value="Unassembled WGS sequence"/>
</dbReference>
<sequence length="117" mass="12850">MTLVSSGGSFFQSAVVYATLYNMMKRFYRSGISFSLESRSLSKKPTRVSTWAVELFLHLPGTAGRMAVAERIILVWEQPSPTCIGDTNSHFLGSSEPSYVVLVTPHGRALEGSLAEF</sequence>